<feature type="active site" description="Charge relay system" evidence="5">
    <location>
        <position position="263"/>
    </location>
</feature>
<dbReference type="RefSeq" id="WP_344832315.1">
    <property type="nucleotide sequence ID" value="NZ_BAAAUV010000013.1"/>
</dbReference>
<proteinExistence type="inferred from homology"/>
<feature type="signal peptide" evidence="8">
    <location>
        <begin position="1"/>
        <end position="22"/>
    </location>
</feature>
<dbReference type="InterPro" id="IPR000209">
    <property type="entry name" value="Peptidase_S8/S53_dom"/>
</dbReference>
<feature type="chain" id="PRO_5046925733" description="Peptidase S8/S53 domain-containing protein" evidence="8">
    <location>
        <begin position="23"/>
        <end position="456"/>
    </location>
</feature>
<comment type="caution">
    <text evidence="10">The sequence shown here is derived from an EMBL/GenBank/DDBJ whole genome shotgun (WGS) entry which is preliminary data.</text>
</comment>
<dbReference type="InterPro" id="IPR050131">
    <property type="entry name" value="Peptidase_S8_subtilisin-like"/>
</dbReference>
<evidence type="ECO:0000256" key="8">
    <source>
        <dbReference type="SAM" id="SignalP"/>
    </source>
</evidence>
<protein>
    <recommendedName>
        <fullName evidence="9">Peptidase S8/S53 domain-containing protein</fullName>
    </recommendedName>
</protein>
<keyword evidence="8" id="KW-0732">Signal</keyword>
<feature type="compositionally biased region" description="Basic and acidic residues" evidence="6">
    <location>
        <begin position="445"/>
        <end position="456"/>
    </location>
</feature>
<comment type="similarity">
    <text evidence="1 5">Belongs to the peptidase S8 family.</text>
</comment>
<dbReference type="SUPFAM" id="SSF52743">
    <property type="entry name" value="Subtilisin-like"/>
    <property type="match status" value="1"/>
</dbReference>
<keyword evidence="3 5" id="KW-0378">Hydrolase</keyword>
<gene>
    <name evidence="10" type="ORF">GCM10010468_48570</name>
</gene>
<evidence type="ECO:0000256" key="5">
    <source>
        <dbReference type="PROSITE-ProRule" id="PRU01240"/>
    </source>
</evidence>
<dbReference type="EMBL" id="BAAAUV010000013">
    <property type="protein sequence ID" value="GAA3222655.1"/>
    <property type="molecule type" value="Genomic_DNA"/>
</dbReference>
<evidence type="ECO:0000256" key="3">
    <source>
        <dbReference type="ARBA" id="ARBA00022801"/>
    </source>
</evidence>
<keyword evidence="4 5" id="KW-0720">Serine protease</keyword>
<reference evidence="11" key="1">
    <citation type="journal article" date="2019" name="Int. J. Syst. Evol. Microbiol.">
        <title>The Global Catalogue of Microorganisms (GCM) 10K type strain sequencing project: providing services to taxonomists for standard genome sequencing and annotation.</title>
        <authorList>
            <consortium name="The Broad Institute Genomics Platform"/>
            <consortium name="The Broad Institute Genome Sequencing Center for Infectious Disease"/>
            <person name="Wu L."/>
            <person name="Ma J."/>
        </authorList>
    </citation>
    <scope>NUCLEOTIDE SEQUENCE [LARGE SCALE GENOMIC DNA]</scope>
    <source>
        <strain evidence="11">JCM 9377</strain>
    </source>
</reference>
<name>A0ABP6QEP7_9ACTN</name>
<evidence type="ECO:0000313" key="11">
    <source>
        <dbReference type="Proteomes" id="UP001501237"/>
    </source>
</evidence>
<dbReference type="InterPro" id="IPR015500">
    <property type="entry name" value="Peptidase_S8_subtilisin-rel"/>
</dbReference>
<feature type="region of interest" description="Disordered" evidence="6">
    <location>
        <begin position="328"/>
        <end position="359"/>
    </location>
</feature>
<evidence type="ECO:0000256" key="7">
    <source>
        <dbReference type="SAM" id="Phobius"/>
    </source>
</evidence>
<feature type="region of interest" description="Disordered" evidence="6">
    <location>
        <begin position="390"/>
        <end position="456"/>
    </location>
</feature>
<feature type="compositionally biased region" description="Pro residues" evidence="6">
    <location>
        <begin position="395"/>
        <end position="409"/>
    </location>
</feature>
<evidence type="ECO:0000256" key="2">
    <source>
        <dbReference type="ARBA" id="ARBA00022670"/>
    </source>
</evidence>
<feature type="compositionally biased region" description="Low complexity" evidence="6">
    <location>
        <begin position="339"/>
        <end position="354"/>
    </location>
</feature>
<organism evidence="10 11">
    <name type="scientific">Actinocorallia longicatena</name>
    <dbReference type="NCBI Taxonomy" id="111803"/>
    <lineage>
        <taxon>Bacteria</taxon>
        <taxon>Bacillati</taxon>
        <taxon>Actinomycetota</taxon>
        <taxon>Actinomycetes</taxon>
        <taxon>Streptosporangiales</taxon>
        <taxon>Thermomonosporaceae</taxon>
        <taxon>Actinocorallia</taxon>
    </lineage>
</organism>
<feature type="active site" description="Charge relay system" evidence="5">
    <location>
        <position position="55"/>
    </location>
</feature>
<dbReference type="Gene3D" id="3.40.50.200">
    <property type="entry name" value="Peptidase S8/S53 domain"/>
    <property type="match status" value="1"/>
</dbReference>
<dbReference type="PRINTS" id="PR00723">
    <property type="entry name" value="SUBTILISIN"/>
</dbReference>
<dbReference type="Proteomes" id="UP001501237">
    <property type="component" value="Unassembled WGS sequence"/>
</dbReference>
<evidence type="ECO:0000256" key="1">
    <source>
        <dbReference type="ARBA" id="ARBA00011073"/>
    </source>
</evidence>
<evidence type="ECO:0000259" key="9">
    <source>
        <dbReference type="Pfam" id="PF00082"/>
    </source>
</evidence>
<accession>A0ABP6QEP7</accession>
<keyword evidence="7" id="KW-1133">Transmembrane helix</keyword>
<feature type="domain" description="Peptidase S8/S53" evidence="9">
    <location>
        <begin position="46"/>
        <end position="311"/>
    </location>
</feature>
<evidence type="ECO:0000313" key="10">
    <source>
        <dbReference type="EMBL" id="GAA3222655.1"/>
    </source>
</evidence>
<dbReference type="Pfam" id="PF00082">
    <property type="entry name" value="Peptidase_S8"/>
    <property type="match status" value="1"/>
</dbReference>
<evidence type="ECO:0000256" key="6">
    <source>
        <dbReference type="SAM" id="MobiDB-lite"/>
    </source>
</evidence>
<dbReference type="InterPro" id="IPR036852">
    <property type="entry name" value="Peptidase_S8/S53_dom_sf"/>
</dbReference>
<keyword evidence="7" id="KW-0472">Membrane</keyword>
<sequence>MRVTLITALAVPLILAPQAASADQMRDMQWTLKALGVTKSWAYSKGTGVTVAVLDTGVDAGHPDLSGQVITGPDYTGHSTPKGSAYWARHGTAMAGIIAGRGHGLARADGIMGVAPNSKILSIKVTWENNDPARHKKQFLDLNKNAMARGIRYAVDHGAKVVNMSLGGGKTYYNGNAVEQEAIDYAVSKGVVLVASMGNDGSGQNRRNFPAAYRGVVAVGAVDAALKPWPDSNRHDYVSVAAPGVTIVTTAPRAQYANDTGTSASAAFVAGIAALIKARYPDLSSAQVKLALEKGVTHRPPGGRDQQIGTGVIDAFAALKAANKLAKAGPALPPPSPAVTPTATATASPATHAAGDGEGGGQSSAFVLAVLACGGVLLTSGLFIAYRKRSRKPSAAPPGPDLDPVPPPRPAEREREPVLAAPTTTDPEAATPLAGESWRAVQAADPHDDRYRPPWA</sequence>
<keyword evidence="7" id="KW-0812">Transmembrane</keyword>
<dbReference type="PANTHER" id="PTHR43806:SF11">
    <property type="entry name" value="CEREVISIN-RELATED"/>
    <property type="match status" value="1"/>
</dbReference>
<feature type="compositionally biased region" description="Low complexity" evidence="6">
    <location>
        <begin position="418"/>
        <end position="432"/>
    </location>
</feature>
<keyword evidence="2 5" id="KW-0645">Protease</keyword>
<dbReference type="PROSITE" id="PS00136">
    <property type="entry name" value="SUBTILASE_ASP"/>
    <property type="match status" value="1"/>
</dbReference>
<feature type="active site" description="Charge relay system" evidence="5">
    <location>
        <position position="90"/>
    </location>
</feature>
<feature type="transmembrane region" description="Helical" evidence="7">
    <location>
        <begin position="365"/>
        <end position="386"/>
    </location>
</feature>
<keyword evidence="11" id="KW-1185">Reference proteome</keyword>
<dbReference type="PANTHER" id="PTHR43806">
    <property type="entry name" value="PEPTIDASE S8"/>
    <property type="match status" value="1"/>
</dbReference>
<evidence type="ECO:0000256" key="4">
    <source>
        <dbReference type="ARBA" id="ARBA00022825"/>
    </source>
</evidence>
<dbReference type="InterPro" id="IPR023827">
    <property type="entry name" value="Peptidase_S8_Asp-AS"/>
</dbReference>
<dbReference type="PROSITE" id="PS51892">
    <property type="entry name" value="SUBTILASE"/>
    <property type="match status" value="1"/>
</dbReference>